<evidence type="ECO:0000313" key="3">
    <source>
        <dbReference type="Proteomes" id="UP000753802"/>
    </source>
</evidence>
<comment type="caution">
    <text evidence="2">The sequence shown here is derived from an EMBL/GenBank/DDBJ whole genome shotgun (WGS) entry which is preliminary data.</text>
</comment>
<dbReference type="Gene3D" id="1.10.10.10">
    <property type="entry name" value="Winged helix-like DNA-binding domain superfamily/Winged helix DNA-binding domain"/>
    <property type="match status" value="1"/>
</dbReference>
<gene>
    <name evidence="2" type="ORF">GWC95_03625</name>
</gene>
<dbReference type="EMBL" id="JAACJS010000002">
    <property type="protein sequence ID" value="NCI48996.1"/>
    <property type="molecule type" value="Genomic_DNA"/>
</dbReference>
<organism evidence="2 3">
    <name type="scientific">Sediminibacterium roseum</name>
    <dbReference type="NCBI Taxonomy" id="1978412"/>
    <lineage>
        <taxon>Bacteria</taxon>
        <taxon>Pseudomonadati</taxon>
        <taxon>Bacteroidota</taxon>
        <taxon>Chitinophagia</taxon>
        <taxon>Chitinophagales</taxon>
        <taxon>Chitinophagaceae</taxon>
        <taxon>Sediminibacterium</taxon>
    </lineage>
</organism>
<feature type="region of interest" description="Disordered" evidence="1">
    <location>
        <begin position="86"/>
        <end position="105"/>
    </location>
</feature>
<dbReference type="RefSeq" id="WP_161817297.1">
    <property type="nucleotide sequence ID" value="NZ_JAACJS010000002.1"/>
</dbReference>
<proteinExistence type="predicted"/>
<name>A0ABW9ZVU9_9BACT</name>
<dbReference type="Proteomes" id="UP000753802">
    <property type="component" value="Unassembled WGS sequence"/>
</dbReference>
<protein>
    <submittedName>
        <fullName evidence="2">Helix-turn-helix domain-containing protein</fullName>
    </submittedName>
</protein>
<sequence>MTEERKGDKPMKLYFPVEILTDKRLNPADRLAWGVIRYYDNERGCFATNETIARKVGCTRTTISRIVKKLIKLKLLDENLPSKGRANTRKVASTLAKKIARRRPK</sequence>
<evidence type="ECO:0000313" key="2">
    <source>
        <dbReference type="EMBL" id="NCI48996.1"/>
    </source>
</evidence>
<dbReference type="InterPro" id="IPR036390">
    <property type="entry name" value="WH_DNA-bd_sf"/>
</dbReference>
<dbReference type="InterPro" id="IPR036388">
    <property type="entry name" value="WH-like_DNA-bd_sf"/>
</dbReference>
<accession>A0ABW9ZVU9</accession>
<evidence type="ECO:0000256" key="1">
    <source>
        <dbReference type="SAM" id="MobiDB-lite"/>
    </source>
</evidence>
<dbReference type="SUPFAM" id="SSF46785">
    <property type="entry name" value="Winged helix' DNA-binding domain"/>
    <property type="match status" value="1"/>
</dbReference>
<reference evidence="2 3" key="1">
    <citation type="submission" date="2020-01" db="EMBL/GenBank/DDBJ databases">
        <title>Genome analysis.</title>
        <authorList>
            <person name="Wu S."/>
            <person name="Wang G."/>
        </authorList>
    </citation>
    <scope>NUCLEOTIDE SEQUENCE [LARGE SCALE GENOMIC DNA]</scope>
    <source>
        <strain evidence="2 3">SYL130</strain>
    </source>
</reference>
<dbReference type="Pfam" id="PF13730">
    <property type="entry name" value="HTH_36"/>
    <property type="match status" value="1"/>
</dbReference>
<keyword evidence="3" id="KW-1185">Reference proteome</keyword>